<evidence type="ECO:0000256" key="2">
    <source>
        <dbReference type="ARBA" id="ARBA00029839"/>
    </source>
</evidence>
<dbReference type="InterPro" id="IPR009050">
    <property type="entry name" value="Globin-like_sf"/>
</dbReference>
<dbReference type="EMBL" id="LT841305">
    <property type="protein sequence ID" value="SMH64509.1"/>
    <property type="molecule type" value="Genomic_DNA"/>
</dbReference>
<dbReference type="Pfam" id="PF00990">
    <property type="entry name" value="GGDEF"/>
    <property type="match status" value="1"/>
</dbReference>
<dbReference type="InterPro" id="IPR012292">
    <property type="entry name" value="Globin/Proto"/>
</dbReference>
<evidence type="ECO:0000313" key="6">
    <source>
        <dbReference type="EMBL" id="SMH64509.1"/>
    </source>
</evidence>
<gene>
    <name evidence="6" type="ORF">AFERRI_10542</name>
    <name evidence="5" type="ORF">AFERRI_400260</name>
</gene>
<reference evidence="6 7" key="3">
    <citation type="submission" date="2017-03" db="EMBL/GenBank/DDBJ databases">
        <authorList>
            <person name="Regsiter A."/>
            <person name="William W."/>
        </authorList>
    </citation>
    <scope>NUCLEOTIDE SEQUENCE [LARGE SCALE GENOMIC DNA]</scope>
    <source>
        <strain evidence="6">PRJEB5721</strain>
    </source>
</reference>
<dbReference type="NCBIfam" id="TIGR00254">
    <property type="entry name" value="GGDEF"/>
    <property type="match status" value="1"/>
</dbReference>
<evidence type="ECO:0000259" key="4">
    <source>
        <dbReference type="PROSITE" id="PS50887"/>
    </source>
</evidence>
<dbReference type="PANTHER" id="PTHR33121:SF70">
    <property type="entry name" value="SIGNALING PROTEIN YKOW"/>
    <property type="match status" value="1"/>
</dbReference>
<dbReference type="Gene3D" id="1.20.120.30">
    <property type="entry name" value="Aspartate receptor, ligand-binding domain"/>
    <property type="match status" value="1"/>
</dbReference>
<dbReference type="InterPro" id="IPR025991">
    <property type="entry name" value="Chemoreceptor_zinc-bind_dom"/>
</dbReference>
<dbReference type="PROSITE" id="PS50883">
    <property type="entry name" value="EAL"/>
    <property type="match status" value="1"/>
</dbReference>
<dbReference type="InterPro" id="IPR035919">
    <property type="entry name" value="EAL_sf"/>
</dbReference>
<evidence type="ECO:0000313" key="5">
    <source>
        <dbReference type="EMBL" id="CDQ10479.1"/>
    </source>
</evidence>
<dbReference type="PANTHER" id="PTHR33121">
    <property type="entry name" value="CYCLIC DI-GMP PHOSPHODIESTERASE PDEF"/>
    <property type="match status" value="1"/>
</dbReference>
<dbReference type="Proteomes" id="UP000193925">
    <property type="component" value="Chromosome AFERRI"/>
</dbReference>
<dbReference type="CDD" id="cd01948">
    <property type="entry name" value="EAL"/>
    <property type="match status" value="1"/>
</dbReference>
<organism evidence="5">
    <name type="scientific">Acidithiobacillus ferrivorans</name>
    <dbReference type="NCBI Taxonomy" id="160808"/>
    <lineage>
        <taxon>Bacteria</taxon>
        <taxon>Pseudomonadati</taxon>
        <taxon>Pseudomonadota</taxon>
        <taxon>Acidithiobacillia</taxon>
        <taxon>Acidithiobacillales</taxon>
        <taxon>Acidithiobacillaceae</taxon>
        <taxon>Acidithiobacillus</taxon>
    </lineage>
</organism>
<proteinExistence type="predicted"/>
<dbReference type="SMART" id="SM00267">
    <property type="entry name" value="GGDEF"/>
    <property type="match status" value="1"/>
</dbReference>
<dbReference type="GO" id="GO:0020037">
    <property type="term" value="F:heme binding"/>
    <property type="evidence" value="ECO:0007669"/>
    <property type="project" value="InterPro"/>
</dbReference>
<name>A0A060UVD0_9PROT</name>
<reference evidence="5" key="1">
    <citation type="submission" date="2014-03" db="EMBL/GenBank/DDBJ databases">
        <authorList>
            <person name="Genoscope - CEA"/>
        </authorList>
    </citation>
    <scope>NUCLEOTIDE SEQUENCE [LARGE SCALE GENOMIC DNA]</scope>
    <source>
        <strain evidence="5">CF27</strain>
    </source>
</reference>
<feature type="domain" description="EAL" evidence="3">
    <location>
        <begin position="494"/>
        <end position="747"/>
    </location>
</feature>
<dbReference type="FunFam" id="3.30.70.270:FF:000001">
    <property type="entry name" value="Diguanylate cyclase domain protein"/>
    <property type="match status" value="1"/>
</dbReference>
<reference evidence="5" key="2">
    <citation type="submission" date="2014-07" db="EMBL/GenBank/DDBJ databases">
        <title>Initial genome analysis of the psychrotolerant acidophile Acidithiobacillus ferrivorans CF27: insights into iron and sulfur oxidation pathways and into biofilm formation.</title>
        <authorList>
            <person name="Talla E."/>
            <person name="Hedrich S."/>
            <person name="Mangenot S."/>
            <person name="Ji B."/>
            <person name="Johnson D.B."/>
            <person name="Barbe V."/>
            <person name="Bonnefoy V."/>
        </authorList>
    </citation>
    <scope>NUCLEOTIDE SEQUENCE [LARGE SCALE GENOMIC DNA]</scope>
    <source>
        <strain evidence="5">CF27</strain>
    </source>
</reference>
<protein>
    <recommendedName>
        <fullName evidence="1">Diguanylate cyclase DosC</fullName>
    </recommendedName>
    <alternativeName>
        <fullName evidence="2">Direct oxygen-sensing cyclase</fullName>
    </alternativeName>
</protein>
<dbReference type="GO" id="GO:0071111">
    <property type="term" value="F:cyclic-guanylate-specific phosphodiesterase activity"/>
    <property type="evidence" value="ECO:0007669"/>
    <property type="project" value="InterPro"/>
</dbReference>
<dbReference type="Gene3D" id="1.10.490.10">
    <property type="entry name" value="Globins"/>
    <property type="match status" value="1"/>
</dbReference>
<evidence type="ECO:0000256" key="1">
    <source>
        <dbReference type="ARBA" id="ARBA00015125"/>
    </source>
</evidence>
<dbReference type="Pfam" id="PF13682">
    <property type="entry name" value="CZB"/>
    <property type="match status" value="1"/>
</dbReference>
<dbReference type="Gene3D" id="3.20.20.450">
    <property type="entry name" value="EAL domain"/>
    <property type="match status" value="1"/>
</dbReference>
<dbReference type="InterPro" id="IPR000160">
    <property type="entry name" value="GGDEF_dom"/>
</dbReference>
<accession>A0A060UVD0</accession>
<dbReference type="InterPro" id="IPR029787">
    <property type="entry name" value="Nucleotide_cyclase"/>
</dbReference>
<dbReference type="InterPro" id="IPR050706">
    <property type="entry name" value="Cyclic-di-GMP_PDE-like"/>
</dbReference>
<evidence type="ECO:0000313" key="7">
    <source>
        <dbReference type="Proteomes" id="UP000193925"/>
    </source>
</evidence>
<dbReference type="CDD" id="cd01949">
    <property type="entry name" value="GGDEF"/>
    <property type="match status" value="1"/>
</dbReference>
<dbReference type="InterPro" id="IPR039379">
    <property type="entry name" value="Protoglobin_sensor_dom"/>
</dbReference>
<dbReference type="SUPFAM" id="SSF55073">
    <property type="entry name" value="Nucleotide cyclase"/>
    <property type="match status" value="1"/>
</dbReference>
<evidence type="ECO:0000259" key="3">
    <source>
        <dbReference type="PROSITE" id="PS50883"/>
    </source>
</evidence>
<dbReference type="Gene3D" id="3.30.70.270">
    <property type="match status" value="1"/>
</dbReference>
<feature type="domain" description="GGDEF" evidence="4">
    <location>
        <begin position="352"/>
        <end position="485"/>
    </location>
</feature>
<dbReference type="GO" id="GO:0019825">
    <property type="term" value="F:oxygen binding"/>
    <property type="evidence" value="ECO:0007669"/>
    <property type="project" value="InterPro"/>
</dbReference>
<dbReference type="PROSITE" id="PS50887">
    <property type="entry name" value="GGDEF"/>
    <property type="match status" value="1"/>
</dbReference>
<dbReference type="SMART" id="SM00052">
    <property type="entry name" value="EAL"/>
    <property type="match status" value="1"/>
</dbReference>
<dbReference type="RefSeq" id="WP_035192985.1">
    <property type="nucleotide sequence ID" value="NZ_CCCS020000035.1"/>
</dbReference>
<keyword evidence="7" id="KW-1185">Reference proteome</keyword>
<dbReference type="AlphaFoldDB" id="A0A060UVD0"/>
<dbReference type="Pfam" id="PF00563">
    <property type="entry name" value="EAL"/>
    <property type="match status" value="1"/>
</dbReference>
<dbReference type="Pfam" id="PF11563">
    <property type="entry name" value="Protoglobin"/>
    <property type="match status" value="1"/>
</dbReference>
<dbReference type="CDD" id="cd01068">
    <property type="entry name" value="globin_sensor"/>
    <property type="match status" value="1"/>
</dbReference>
<dbReference type="InterPro" id="IPR044398">
    <property type="entry name" value="Globin-sensor_dom"/>
</dbReference>
<dbReference type="SUPFAM" id="SSF46458">
    <property type="entry name" value="Globin-like"/>
    <property type="match status" value="1"/>
</dbReference>
<dbReference type="InterPro" id="IPR043128">
    <property type="entry name" value="Rev_trsase/Diguanyl_cyclase"/>
</dbReference>
<sequence>METTSTLPNFLGLHDSDFQFIDRYRILLEAETAALAHDFYDYLLSHPVTAAVFRDFSSARLDALIQKQAEHISGLLASHLNKSWRESMRKLGALHHRLGIEPSWVAGAYILYWRHWQKVLQEQVPEGERDSLRDALFRLLIGDLMVQLDGYARASRETDADRLALFDVLLGVLAVPQGAESPRPEALLQQICEALPRKSASVRLAGYVVSSAMGDVLTLECMAGLPLPALQLPKTAGDPCWEALESGQTVIQSVEDPRAPEWIKDLHNRVEEIGIFPFGAGDLRGAILIGAREKGYFHRVGSDYFHAFAHLGEMVLLLRNQSLRDSMTGLPNRTLFHDRLENARAQTIRNERLLGVAILDLDGFKQVNDRLGHPAGDQLLLAVVQGLQGHLRAGDTLARMGGDEFGLILPGLDSVDDLKVLCDRLLATIREPLDIQGEAVHVSGSIGVTLYPLDDNDSRTLIQHADMALYAAKDAGRDRWHLHTLDLDEAVQAEAEMRAMLEQALNDDRLTLHYQPIVSSTGEVMGVEALIRLQHSEKGLLPPAAFFSALDHPRLARPVGRFVLETALRQGAIWQEAGLSLRISVNISTRHLLDARFLDDLREAMAKYPDMPPNQLEIEITESAPLSDMAGAQLQLRICNQLGVHVALDDFGTGNASLTYLQQLHAQSIKIDQGFVRDVINDPKDLAIVAAVITASRMLGIKVIAEGVETAEHATLLTKMGCSHLQGYYFSRPLSPEAIPAWVTHFHPTPQSEDALPPMDVLSPILEGHLLRMQMFLRALRHQNPFPAHTLEADAEDYCHLGRWLRGEGLFNFGQSPDFAGIVTRHERLHQLAREAKSFLDEEDDEAALYQGHLLELENRLLVAELLAMTRKLP</sequence>
<dbReference type="SUPFAM" id="SSF141868">
    <property type="entry name" value="EAL domain-like"/>
    <property type="match status" value="1"/>
</dbReference>
<dbReference type="EMBL" id="CCCS020000035">
    <property type="protein sequence ID" value="CDQ10479.1"/>
    <property type="molecule type" value="Genomic_DNA"/>
</dbReference>
<dbReference type="InterPro" id="IPR001633">
    <property type="entry name" value="EAL_dom"/>
</dbReference>